<dbReference type="GO" id="GO:0004096">
    <property type="term" value="F:catalase activity"/>
    <property type="evidence" value="ECO:0007669"/>
    <property type="project" value="UniProtKB-EC"/>
</dbReference>
<dbReference type="InterPro" id="IPR011614">
    <property type="entry name" value="Catalase_core"/>
</dbReference>
<dbReference type="EMBL" id="CAJNOJ010000184">
    <property type="protein sequence ID" value="CAF1257380.1"/>
    <property type="molecule type" value="Genomic_DNA"/>
</dbReference>
<dbReference type="GO" id="GO:0046872">
    <property type="term" value="F:metal ion binding"/>
    <property type="evidence" value="ECO:0007669"/>
    <property type="project" value="UniProtKB-KW"/>
</dbReference>
<evidence type="ECO:0000256" key="4">
    <source>
        <dbReference type="ARBA" id="ARBA00022723"/>
    </source>
</evidence>
<dbReference type="Proteomes" id="UP000663852">
    <property type="component" value="Unassembled WGS sequence"/>
</dbReference>
<dbReference type="AlphaFoldDB" id="A0A815AHE7"/>
<dbReference type="InterPro" id="IPR024711">
    <property type="entry name" value="Catalase_clade1/3"/>
</dbReference>
<keyword evidence="4 8" id="KW-0479">Metal-binding</keyword>
<dbReference type="PIRSF" id="PIRSF038928">
    <property type="entry name" value="Catalase_clade1-3"/>
    <property type="match status" value="1"/>
</dbReference>
<dbReference type="InterPro" id="IPR020835">
    <property type="entry name" value="Catalase_sf"/>
</dbReference>
<gene>
    <name evidence="11" type="ORF">EDS130_LOCUS28321</name>
</gene>
<dbReference type="Pfam" id="PF06628">
    <property type="entry name" value="Catalase-rel"/>
    <property type="match status" value="1"/>
</dbReference>
<keyword evidence="2" id="KW-0575">Peroxidase</keyword>
<keyword evidence="5" id="KW-0560">Oxidoreductase</keyword>
<dbReference type="GO" id="GO:0005739">
    <property type="term" value="C:mitochondrion"/>
    <property type="evidence" value="ECO:0007669"/>
    <property type="project" value="TreeGrafter"/>
</dbReference>
<dbReference type="InterPro" id="IPR010582">
    <property type="entry name" value="Catalase_immune_responsive"/>
</dbReference>
<evidence type="ECO:0000313" key="12">
    <source>
        <dbReference type="Proteomes" id="UP000663852"/>
    </source>
</evidence>
<feature type="binding site" description="axial binding residue" evidence="8">
    <location>
        <position position="380"/>
    </location>
    <ligand>
        <name>heme</name>
        <dbReference type="ChEBI" id="CHEBI:30413"/>
    </ligand>
    <ligandPart>
        <name>Fe</name>
        <dbReference type="ChEBI" id="CHEBI:18248"/>
    </ligandPart>
</feature>
<evidence type="ECO:0000256" key="9">
    <source>
        <dbReference type="SAM" id="MobiDB-lite"/>
    </source>
</evidence>
<evidence type="ECO:0000256" key="3">
    <source>
        <dbReference type="ARBA" id="ARBA00022617"/>
    </source>
</evidence>
<evidence type="ECO:0000256" key="8">
    <source>
        <dbReference type="PIRSR" id="PIRSR038928-2"/>
    </source>
</evidence>
<proteinExistence type="inferred from homology"/>
<evidence type="ECO:0000259" key="10">
    <source>
        <dbReference type="SMART" id="SM01060"/>
    </source>
</evidence>
<comment type="similarity">
    <text evidence="1">Belongs to the catalase family.</text>
</comment>
<dbReference type="GO" id="GO:0020037">
    <property type="term" value="F:heme binding"/>
    <property type="evidence" value="ECO:0007669"/>
    <property type="project" value="InterPro"/>
</dbReference>
<evidence type="ECO:0000313" key="11">
    <source>
        <dbReference type="EMBL" id="CAF1257380.1"/>
    </source>
</evidence>
<dbReference type="GO" id="GO:0042744">
    <property type="term" value="P:hydrogen peroxide catabolic process"/>
    <property type="evidence" value="ECO:0007669"/>
    <property type="project" value="UniProtKB-KW"/>
</dbReference>
<dbReference type="GO" id="GO:0042542">
    <property type="term" value="P:response to hydrogen peroxide"/>
    <property type="evidence" value="ECO:0007669"/>
    <property type="project" value="TreeGrafter"/>
</dbReference>
<dbReference type="GO" id="GO:0005777">
    <property type="term" value="C:peroxisome"/>
    <property type="evidence" value="ECO:0007669"/>
    <property type="project" value="TreeGrafter"/>
</dbReference>
<dbReference type="SMART" id="SM01060">
    <property type="entry name" value="Catalase"/>
    <property type="match status" value="1"/>
</dbReference>
<dbReference type="PROSITE" id="PS51402">
    <property type="entry name" value="CATALASE_3"/>
    <property type="match status" value="1"/>
</dbReference>
<comment type="caution">
    <text evidence="11">The sequence shown here is derived from an EMBL/GenBank/DDBJ whole genome shotgun (WGS) entry which is preliminary data.</text>
</comment>
<evidence type="ECO:0000256" key="5">
    <source>
        <dbReference type="ARBA" id="ARBA00023002"/>
    </source>
</evidence>
<dbReference type="PANTHER" id="PTHR11465:SF9">
    <property type="entry name" value="CATALASE"/>
    <property type="match status" value="1"/>
</dbReference>
<name>A0A815AHE7_ADIRI</name>
<evidence type="ECO:0000256" key="7">
    <source>
        <dbReference type="ARBA" id="ARBA00023324"/>
    </source>
</evidence>
<keyword evidence="7" id="KW-0376">Hydrogen peroxide</keyword>
<sequence length="501" mass="57074">MTKVTVFDEIVFKGSAISATSYFRLTVLSMSLAPPKQPRSTSSEPPNQRPHSFDIPIKIMRHSSVERKREQSVGVRESQTLPNFPFAHEAERLNRDRVPQRIVHGKGGGAFGTFEANHDISDICKAKVFKKGTKTRVLVRFSIGCEGNAFPDTIREARGFAVKMYTEDGITSPVFLIRNPALFSAMAQAQRRNPQTHMKDPNTFWNFVGNNPQSLHHILITHSDRGIPDGYRFMHGYGSHTFKMLNDKSQYVWVKFHLLSDQTIKNLDPTKPKAAAFGQLHYAAADLYNAIATKNYPSWTLYIQVMTDDQAKSVQFDPFDMTKVFPQKDFPLRKVGRLTLHENPINYVTQIEHAAFSPTHMPPGIEPSPDKVLQFRLTAYSDPQQRRIGTNTLSVPVNSPQTNHNFRGNPLHQHFMQTITQPGVLDATVFGQYMMLGEDDFSQPRDFYRRVLNSQDRANLLNNIAESLGRCTDRNVVHRMLVLLSHLDRDFGQKMAEKIRF</sequence>
<dbReference type="Pfam" id="PF00199">
    <property type="entry name" value="Catalase"/>
    <property type="match status" value="1"/>
</dbReference>
<dbReference type="Gene3D" id="2.40.180.10">
    <property type="entry name" value="Catalase core domain"/>
    <property type="match status" value="1"/>
</dbReference>
<dbReference type="PANTHER" id="PTHR11465">
    <property type="entry name" value="CATALASE"/>
    <property type="match status" value="1"/>
</dbReference>
<feature type="domain" description="Catalase core" evidence="10">
    <location>
        <begin position="50"/>
        <end position="429"/>
    </location>
</feature>
<organism evidence="11 12">
    <name type="scientific">Adineta ricciae</name>
    <name type="common">Rotifer</name>
    <dbReference type="NCBI Taxonomy" id="249248"/>
    <lineage>
        <taxon>Eukaryota</taxon>
        <taxon>Metazoa</taxon>
        <taxon>Spiralia</taxon>
        <taxon>Gnathifera</taxon>
        <taxon>Rotifera</taxon>
        <taxon>Eurotatoria</taxon>
        <taxon>Bdelloidea</taxon>
        <taxon>Adinetida</taxon>
        <taxon>Adinetidae</taxon>
        <taxon>Adineta</taxon>
    </lineage>
</organism>
<reference evidence="11" key="1">
    <citation type="submission" date="2021-02" db="EMBL/GenBank/DDBJ databases">
        <authorList>
            <person name="Nowell W R."/>
        </authorList>
    </citation>
    <scope>NUCLEOTIDE SEQUENCE</scope>
</reference>
<protein>
    <recommendedName>
        <fullName evidence="10">Catalase core domain-containing protein</fullName>
    </recommendedName>
</protein>
<keyword evidence="3 8" id="KW-0349">Heme</keyword>
<evidence type="ECO:0000256" key="6">
    <source>
        <dbReference type="ARBA" id="ARBA00023004"/>
    </source>
</evidence>
<dbReference type="OrthoDB" id="6880011at2759"/>
<accession>A0A815AHE7</accession>
<keyword evidence="6 8" id="KW-0408">Iron</keyword>
<feature type="compositionally biased region" description="Polar residues" evidence="9">
    <location>
        <begin position="38"/>
        <end position="50"/>
    </location>
</feature>
<evidence type="ECO:0000256" key="1">
    <source>
        <dbReference type="ARBA" id="ARBA00005329"/>
    </source>
</evidence>
<evidence type="ECO:0000256" key="2">
    <source>
        <dbReference type="ARBA" id="ARBA00022559"/>
    </source>
</evidence>
<comment type="cofactor">
    <cofactor evidence="8">
        <name>heme</name>
        <dbReference type="ChEBI" id="CHEBI:30413"/>
    </cofactor>
</comment>
<feature type="region of interest" description="Disordered" evidence="9">
    <location>
        <begin position="33"/>
        <end position="55"/>
    </location>
</feature>
<dbReference type="InterPro" id="IPR018028">
    <property type="entry name" value="Catalase"/>
</dbReference>
<dbReference type="SUPFAM" id="SSF56634">
    <property type="entry name" value="Heme-dependent catalase-like"/>
    <property type="match status" value="1"/>
</dbReference>
<dbReference type="PRINTS" id="PR00067">
    <property type="entry name" value="CATALASE"/>
</dbReference>